<evidence type="ECO:0000256" key="1">
    <source>
        <dbReference type="SAM" id="Phobius"/>
    </source>
</evidence>
<dbReference type="PANTHER" id="PTHR39419">
    <property type="entry name" value="SLL0814 PROTEIN"/>
    <property type="match status" value="1"/>
</dbReference>
<dbReference type="Proteomes" id="UP000001401">
    <property type="component" value="Chromosome"/>
</dbReference>
<evidence type="ECO:0008006" key="4">
    <source>
        <dbReference type="Google" id="ProtNLM"/>
    </source>
</evidence>
<keyword evidence="3" id="KW-1185">Reference proteome</keyword>
<dbReference type="eggNOG" id="COG2324">
    <property type="taxonomic scope" value="Bacteria"/>
</dbReference>
<dbReference type="KEGG" id="bco:Bcell_3991"/>
<keyword evidence="1" id="KW-0812">Transmembrane</keyword>
<accession>E6TWF9</accession>
<feature type="transmembrane region" description="Helical" evidence="1">
    <location>
        <begin position="100"/>
        <end position="121"/>
    </location>
</feature>
<evidence type="ECO:0000313" key="3">
    <source>
        <dbReference type="Proteomes" id="UP000001401"/>
    </source>
</evidence>
<feature type="transmembrane region" description="Helical" evidence="1">
    <location>
        <begin position="35"/>
        <end position="54"/>
    </location>
</feature>
<sequence length="270" mass="31615">MPYQLDTVLFRFFIFWYICGVVLLTFDLLPMWLEWANVVFLILAGLLAMVYFTRAFHFKKGLLMIAFVFVLSMLIESFGVKTGLFFGDYTYESDFGPKLLGVPITIGFAWVMVIATSHTLARPIANIVSRMKGIAYALYAAFIATALDFIIDPVAFQVKQYWIWHEPGYYYGIPASNFYGWFILSFVIHYCLYTFFFKNNKWTSQQTAWDLRMRLLYFLMTFMFLIVALVNTLFLAAVLSIIFLLIIYPIYYVTNNRRAVDDKSRKKRIV</sequence>
<organism evidence="2 3">
    <name type="scientific">Evansella cellulosilytica (strain ATCC 21833 / DSM 2522 / FERM P-1141 / JCM 9156 / N-4)</name>
    <name type="common">Bacillus cellulosilyticus</name>
    <dbReference type="NCBI Taxonomy" id="649639"/>
    <lineage>
        <taxon>Bacteria</taxon>
        <taxon>Bacillati</taxon>
        <taxon>Bacillota</taxon>
        <taxon>Bacilli</taxon>
        <taxon>Bacillales</taxon>
        <taxon>Bacillaceae</taxon>
        <taxon>Evansella</taxon>
    </lineage>
</organism>
<evidence type="ECO:0000313" key="2">
    <source>
        <dbReference type="EMBL" id="ADU32222.1"/>
    </source>
</evidence>
<name>E6TWF9_EVAC2</name>
<dbReference type="Pfam" id="PF04240">
    <property type="entry name" value="Caroten_synth"/>
    <property type="match status" value="1"/>
</dbReference>
<feature type="transmembrane region" description="Helical" evidence="1">
    <location>
        <begin position="133"/>
        <end position="158"/>
    </location>
</feature>
<proteinExistence type="predicted"/>
<dbReference type="InterPro" id="IPR007354">
    <property type="entry name" value="CruF-like"/>
</dbReference>
<dbReference type="STRING" id="649639.Bcell_3991"/>
<feature type="transmembrane region" description="Helical" evidence="1">
    <location>
        <begin position="218"/>
        <end position="251"/>
    </location>
</feature>
<dbReference type="PANTHER" id="PTHR39419:SF1">
    <property type="entry name" value="SLL0814 PROTEIN"/>
    <property type="match status" value="1"/>
</dbReference>
<dbReference type="EMBL" id="CP002394">
    <property type="protein sequence ID" value="ADU32222.1"/>
    <property type="molecule type" value="Genomic_DNA"/>
</dbReference>
<reference evidence="2" key="1">
    <citation type="submission" date="2010-12" db="EMBL/GenBank/DDBJ databases">
        <title>Complete sequence of Bacillus cellulosilyticus DSM 2522.</title>
        <authorList>
            <consortium name="US DOE Joint Genome Institute"/>
            <person name="Lucas S."/>
            <person name="Copeland A."/>
            <person name="Lapidus A."/>
            <person name="Cheng J.-F."/>
            <person name="Bruce D."/>
            <person name="Goodwin L."/>
            <person name="Pitluck S."/>
            <person name="Chertkov O."/>
            <person name="Detter J.C."/>
            <person name="Han C."/>
            <person name="Tapia R."/>
            <person name="Land M."/>
            <person name="Hauser L."/>
            <person name="Jeffries C."/>
            <person name="Kyrpides N."/>
            <person name="Ivanova N."/>
            <person name="Mikhailova N."/>
            <person name="Brumm P."/>
            <person name="Mead D."/>
            <person name="Woyke T."/>
        </authorList>
    </citation>
    <scope>NUCLEOTIDE SEQUENCE [LARGE SCALE GENOMIC DNA]</scope>
    <source>
        <strain evidence="2">DSM 2522</strain>
    </source>
</reference>
<keyword evidence="1" id="KW-1133">Transmembrane helix</keyword>
<dbReference type="RefSeq" id="WP_013490552.1">
    <property type="nucleotide sequence ID" value="NC_014829.1"/>
</dbReference>
<dbReference type="HOGENOM" id="CLU_070738_1_0_9"/>
<gene>
    <name evidence="2" type="ordered locus">Bcell_3991</name>
</gene>
<protein>
    <recommendedName>
        <fullName evidence="4">Carotenoid biosynthesis protein</fullName>
    </recommendedName>
</protein>
<feature type="transmembrane region" description="Helical" evidence="1">
    <location>
        <begin position="178"/>
        <end position="197"/>
    </location>
</feature>
<feature type="transmembrane region" description="Helical" evidence="1">
    <location>
        <begin position="61"/>
        <end position="80"/>
    </location>
</feature>
<dbReference type="OrthoDB" id="9811293at2"/>
<keyword evidence="1" id="KW-0472">Membrane</keyword>
<feature type="transmembrane region" description="Helical" evidence="1">
    <location>
        <begin position="12"/>
        <end position="29"/>
    </location>
</feature>
<dbReference type="AlphaFoldDB" id="E6TWF9"/>